<gene>
    <name evidence="1" type="ordered locus">Psesu_3084</name>
</gene>
<protein>
    <submittedName>
        <fullName evidence="1">Uncharacterized protein</fullName>
    </submittedName>
</protein>
<keyword evidence="2" id="KW-1185">Reference proteome</keyword>
<dbReference type="HOGENOM" id="CLU_208392_0_0_6"/>
<dbReference type="eggNOG" id="ENOG5030CHP">
    <property type="taxonomic scope" value="Bacteria"/>
</dbReference>
<proteinExistence type="predicted"/>
<name>E6WXD8_PSEUU</name>
<reference evidence="1 2" key="1">
    <citation type="submission" date="2011-01" db="EMBL/GenBank/DDBJ databases">
        <title>Complete sequence of Pseudoxanthomonas suwonensis 11-1.</title>
        <authorList>
            <consortium name="US DOE Joint Genome Institute"/>
            <person name="Lucas S."/>
            <person name="Copeland A."/>
            <person name="Lapidus A."/>
            <person name="Cheng J.-F."/>
            <person name="Goodwin L."/>
            <person name="Pitluck S."/>
            <person name="Teshima H."/>
            <person name="Detter J.C."/>
            <person name="Han C."/>
            <person name="Tapia R."/>
            <person name="Land M."/>
            <person name="Hauser L."/>
            <person name="Kyrpides N."/>
            <person name="Ivanova N."/>
            <person name="Ovchinnikova G."/>
            <person name="Siebers A.K."/>
            <person name="Allgaier M."/>
            <person name="Thelen M.P."/>
            <person name="Hugenholtz P."/>
            <person name="Gladden J."/>
            <person name="Woyke T."/>
        </authorList>
    </citation>
    <scope>NUCLEOTIDE SEQUENCE [LARGE SCALE GENOMIC DNA]</scope>
    <source>
        <strain evidence="2">11-1</strain>
    </source>
</reference>
<dbReference type="OrthoDB" id="6006818at2"/>
<evidence type="ECO:0000313" key="2">
    <source>
        <dbReference type="Proteomes" id="UP000008632"/>
    </source>
</evidence>
<dbReference type="STRING" id="743721.Psesu_3084"/>
<sequence>MKHAAPATRQRGQSTIEYTVVVIAVVIVLVARPDVITDIVEALKQAYAAFVHAISASDILVS</sequence>
<dbReference type="EMBL" id="CP002446">
    <property type="protein sequence ID" value="ADV28907.1"/>
    <property type="molecule type" value="Genomic_DNA"/>
</dbReference>
<dbReference type="KEGG" id="psu:Psesu_3084"/>
<dbReference type="Proteomes" id="UP000008632">
    <property type="component" value="Chromosome"/>
</dbReference>
<organism evidence="1 2">
    <name type="scientific">Pseudoxanthomonas suwonensis (strain 11-1)</name>
    <dbReference type="NCBI Taxonomy" id="743721"/>
    <lineage>
        <taxon>Bacteria</taxon>
        <taxon>Pseudomonadati</taxon>
        <taxon>Pseudomonadota</taxon>
        <taxon>Gammaproteobacteria</taxon>
        <taxon>Lysobacterales</taxon>
        <taxon>Lysobacteraceae</taxon>
        <taxon>Pseudoxanthomonas</taxon>
    </lineage>
</organism>
<evidence type="ECO:0000313" key="1">
    <source>
        <dbReference type="EMBL" id="ADV28907.1"/>
    </source>
</evidence>
<dbReference type="AlphaFoldDB" id="E6WXD8"/>
<dbReference type="RefSeq" id="WP_013536732.1">
    <property type="nucleotide sequence ID" value="NC_014924.1"/>
</dbReference>
<accession>E6WXD8</accession>